<comment type="similarity">
    <text evidence="1 5">Belongs to the proteasome subunit S1 family.</text>
</comment>
<dbReference type="Pfam" id="PF21505">
    <property type="entry name" value="RPN2_N"/>
    <property type="match status" value="2"/>
</dbReference>
<accession>A0A183MXF4</accession>
<reference evidence="8 9" key="1">
    <citation type="submission" date="2018-11" db="EMBL/GenBank/DDBJ databases">
        <authorList>
            <consortium name="Pathogen Informatics"/>
        </authorList>
    </citation>
    <scope>NUCLEOTIDE SEQUENCE [LARGE SCALE GENOMIC DNA]</scope>
    <source>
        <strain evidence="8 9">Zambia</strain>
    </source>
</reference>
<dbReference type="GO" id="GO:0042176">
    <property type="term" value="P:regulation of protein catabolic process"/>
    <property type="evidence" value="ECO:0007669"/>
    <property type="project" value="UniProtKB-UniRule"/>
</dbReference>
<gene>
    <name evidence="8" type="ORF">SMRZ_LOCUS20729</name>
</gene>
<feature type="region of interest" description="Disordered" evidence="6">
    <location>
        <begin position="367"/>
        <end position="420"/>
    </location>
</feature>
<dbReference type="InterPro" id="IPR011989">
    <property type="entry name" value="ARM-like"/>
</dbReference>
<dbReference type="InterPro" id="IPR016642">
    <property type="entry name" value="26S_Psome_Rpn2"/>
</dbReference>
<evidence type="ECO:0000256" key="5">
    <source>
        <dbReference type="PIRNR" id="PIRNR015947"/>
    </source>
</evidence>
<dbReference type="STRING" id="48269.A0A183MXF4"/>
<dbReference type="SUPFAM" id="SSF48371">
    <property type="entry name" value="ARM repeat"/>
    <property type="match status" value="1"/>
</dbReference>
<evidence type="ECO:0000256" key="2">
    <source>
        <dbReference type="ARBA" id="ARBA00014929"/>
    </source>
</evidence>
<evidence type="ECO:0000256" key="6">
    <source>
        <dbReference type="SAM" id="MobiDB-lite"/>
    </source>
</evidence>
<evidence type="ECO:0000259" key="7">
    <source>
        <dbReference type="Pfam" id="PF21505"/>
    </source>
</evidence>
<dbReference type="Gene3D" id="1.25.10.10">
    <property type="entry name" value="Leucine-rich Repeat Variant"/>
    <property type="match status" value="1"/>
</dbReference>
<dbReference type="GO" id="GO:0043161">
    <property type="term" value="P:proteasome-mediated ubiquitin-dependent protein catabolic process"/>
    <property type="evidence" value="ECO:0007669"/>
    <property type="project" value="TreeGrafter"/>
</dbReference>
<feature type="domain" description="26S proteasome non-ATPase regulatory subunit 1/RPN2 N-terminal" evidence="7">
    <location>
        <begin position="301"/>
        <end position="361"/>
    </location>
</feature>
<dbReference type="GO" id="GO:0030234">
    <property type="term" value="F:enzyme regulator activity"/>
    <property type="evidence" value="ECO:0007669"/>
    <property type="project" value="UniProtKB-UniRule"/>
</dbReference>
<evidence type="ECO:0000256" key="4">
    <source>
        <dbReference type="ARBA" id="ARBA00022942"/>
    </source>
</evidence>
<dbReference type="InterPro" id="IPR002015">
    <property type="entry name" value="Proteasome/cyclosome_rpt"/>
</dbReference>
<proteinExistence type="inferred from homology"/>
<feature type="compositionally biased region" description="Polar residues" evidence="6">
    <location>
        <begin position="370"/>
        <end position="386"/>
    </location>
</feature>
<keyword evidence="4 5" id="KW-0647">Proteasome</keyword>
<dbReference type="GO" id="GO:0005634">
    <property type="term" value="C:nucleus"/>
    <property type="evidence" value="ECO:0007669"/>
    <property type="project" value="TreeGrafter"/>
</dbReference>
<dbReference type="GO" id="GO:0034515">
    <property type="term" value="C:proteasome storage granule"/>
    <property type="evidence" value="ECO:0007669"/>
    <property type="project" value="TreeGrafter"/>
</dbReference>
<dbReference type="Proteomes" id="UP000277204">
    <property type="component" value="Unassembled WGS sequence"/>
</dbReference>
<dbReference type="InterPro" id="IPR048570">
    <property type="entry name" value="PSMD1_RPN2_N"/>
</dbReference>
<evidence type="ECO:0000256" key="3">
    <source>
        <dbReference type="ARBA" id="ARBA00022737"/>
    </source>
</evidence>
<comment type="subunit">
    <text evidence="5">Component of the 19S proteasome regulatory particle complex. The 26S proteasome consists of a 20S core particle (CP) and two 19S regulatory subunits (RP).</text>
</comment>
<dbReference type="PANTHER" id="PTHR10943:SF2">
    <property type="entry name" value="26S PROTEASOME NON-ATPASE REGULATORY SUBUNIT 1"/>
    <property type="match status" value="1"/>
</dbReference>
<feature type="compositionally biased region" description="Basic and acidic residues" evidence="6">
    <location>
        <begin position="388"/>
        <end position="400"/>
    </location>
</feature>
<name>A0A183MXF4_9TREM</name>
<sequence length="890" mass="98250">MALTSAAGLVSLLDDKGSDVKVKSTNLFHLFSLQAFALKRLYDMVDEFWAEISEAVMKIEILHEDSNFEYNKLAALLVSKVYYHLAVYDDALHYALCAEELFDLNANTEFVETIIDQLVDSSGSVVTEYSDDSTWSVTSPTYKRLEHVVNKMFDRCFDHKQYKQALGIAIETRRLDIFEKAIISSDDQEGMLRYAFRVVLTLIDSVRLRNRLLKILVSVYMNRALPSDAVNVCQCLVLMDDPQVRYWSLCAPLVWNQGFPTSPGGLSVSTDPVKAPDIRFLSTQFRKRHRCEEAINTLSGIYLLSFQATADTLEHLLLQSQEAAVTAYQIGFDLYENATQNFLQRVSASLARSSKLSHVMNLIERDKNAAKSSKTPEGSACTTVETTDGDKNKSDNKEAEEAVETALASETNKEAEIPADEPLSELDKEIKNRLMHLVSILSGDKVIELHLQFLIRNNKADLRLLERIRDEVRHSVTHNATVIANGIMHCGTTSDQFLRDHLNWLGKAVNWAKFTATATLGVIHKGHEKEALRLMSAYLPKDASGSSGSVYTEGGGLFALGLIHANHGGTMTEYLLNQCKEATAEPVRHGACLGLGLAAMGTGREDVYDQIKLNLYQDDAITGEAAGIGIGLVMLGTGSTRAIEDLLGYAKETAHEKIIRGVALGIALVMYGRDNDPILRWSGMATIAMAYCGTGNNQAVKRLLHAAVSDTNDDVRRWAVTALGFVLFKYVVYKRFLRILIGYLNPEQVPSLVSLLVESYHPHLRYGAAMAVGIACAGTALKEAVSLLETLHEGTVPFVRQGALIANAMVLIQQNAVTSPKSVDFRQKLLKIIGDRHEDLLAKFGAIIACGILDAGGCNMTISLQTRTGTSNLFQIIIFDDLHLVPQLLF</sequence>
<evidence type="ECO:0000313" key="9">
    <source>
        <dbReference type="Proteomes" id="UP000277204"/>
    </source>
</evidence>
<feature type="domain" description="26S proteasome non-ATPase regulatory subunit 1/RPN2 N-terminal" evidence="7">
    <location>
        <begin position="4"/>
        <end position="244"/>
    </location>
</feature>
<dbReference type="PIRSF" id="PIRSF015947">
    <property type="entry name" value="26S_Psome_Rpn2"/>
    <property type="match status" value="1"/>
</dbReference>
<dbReference type="InterPro" id="IPR016024">
    <property type="entry name" value="ARM-type_fold"/>
</dbReference>
<dbReference type="EMBL" id="UZAI01018431">
    <property type="protein sequence ID" value="VDP36934.1"/>
    <property type="molecule type" value="Genomic_DNA"/>
</dbReference>
<evidence type="ECO:0000256" key="1">
    <source>
        <dbReference type="ARBA" id="ARBA00006308"/>
    </source>
</evidence>
<organism evidence="8 9">
    <name type="scientific">Schistosoma margrebowiei</name>
    <dbReference type="NCBI Taxonomy" id="48269"/>
    <lineage>
        <taxon>Eukaryota</taxon>
        <taxon>Metazoa</taxon>
        <taxon>Spiralia</taxon>
        <taxon>Lophotrochozoa</taxon>
        <taxon>Platyhelminthes</taxon>
        <taxon>Trematoda</taxon>
        <taxon>Digenea</taxon>
        <taxon>Strigeidida</taxon>
        <taxon>Schistosomatoidea</taxon>
        <taxon>Schistosomatidae</taxon>
        <taxon>Schistosoma</taxon>
    </lineage>
</organism>
<dbReference type="Pfam" id="PF01851">
    <property type="entry name" value="PC_rep"/>
    <property type="match status" value="2"/>
</dbReference>
<dbReference type="FunFam" id="1.25.10.10:FF:000017">
    <property type="entry name" value="26S proteasome non-ATPase regulatory subunit 1"/>
    <property type="match status" value="1"/>
</dbReference>
<keyword evidence="9" id="KW-1185">Reference proteome</keyword>
<protein>
    <recommendedName>
        <fullName evidence="2 5">26S proteasome non-ATPase regulatory subunit 1</fullName>
    </recommendedName>
</protein>
<dbReference type="PANTHER" id="PTHR10943">
    <property type="entry name" value="26S PROTEASOME NON-ATPASE REGULATORY SUBUNIT"/>
    <property type="match status" value="1"/>
</dbReference>
<keyword evidence="3" id="KW-0677">Repeat</keyword>
<dbReference type="AlphaFoldDB" id="A0A183MXF4"/>
<dbReference type="GO" id="GO:0008540">
    <property type="term" value="C:proteasome regulatory particle, base subcomplex"/>
    <property type="evidence" value="ECO:0007669"/>
    <property type="project" value="UniProtKB-UniRule"/>
</dbReference>
<evidence type="ECO:0000313" key="8">
    <source>
        <dbReference type="EMBL" id="VDP36934.1"/>
    </source>
</evidence>
<comment type="function">
    <text evidence="5">Component of the 26S proteasome, a multiprotein complex involved in the ATP-dependent degradation of ubiquitinated proteins. This complex plays a key role in the maintenance of protein homeostasis by removing misfolded or damaged proteins, which could impair cellular functions, and by removing proteins whose functions are no longer required. Therefore, the proteasome participates in numerous cellular processes, including cell cycle progression, apoptosis, or DNA damage repair.</text>
</comment>